<dbReference type="PANTHER" id="PTHR43858">
    <property type="entry name" value="ENERGY-DEPENDENT TRANSLATIONAL THROTTLE PROTEIN ETTA"/>
    <property type="match status" value="1"/>
</dbReference>
<gene>
    <name evidence="12" type="primary">ettA</name>
    <name evidence="14" type="ORF">BU204_15215</name>
</gene>
<keyword evidence="2 12" id="KW-0963">Cytoplasm</keyword>
<dbReference type="PROSITE" id="PS00211">
    <property type="entry name" value="ABC_TRANSPORTER_1"/>
    <property type="match status" value="2"/>
</dbReference>
<keyword evidence="8 12" id="KW-0067">ATP-binding</keyword>
<dbReference type="Pfam" id="PF12848">
    <property type="entry name" value="ABC_tran_Xtn"/>
    <property type="match status" value="1"/>
</dbReference>
<dbReference type="InterPro" id="IPR003593">
    <property type="entry name" value="AAA+_ATPase"/>
</dbReference>
<name>A0A1Q8CR34_9PSEU</name>
<dbReference type="CDD" id="cd03221">
    <property type="entry name" value="ABCF_EF-3"/>
    <property type="match status" value="2"/>
</dbReference>
<dbReference type="EC" id="3.6.1.-" evidence="12"/>
<evidence type="ECO:0000313" key="15">
    <source>
        <dbReference type="Proteomes" id="UP000185596"/>
    </source>
</evidence>
<accession>A0A1Q8CR34</accession>
<keyword evidence="10 12" id="KW-0694">RNA-binding</keyword>
<dbReference type="GO" id="GO:0019843">
    <property type="term" value="F:rRNA binding"/>
    <property type="evidence" value="ECO:0007669"/>
    <property type="project" value="UniProtKB-UniRule"/>
</dbReference>
<comment type="caution">
    <text evidence="12">Lacks conserved residue(s) required for the propagation of feature annotation.</text>
</comment>
<dbReference type="GO" id="GO:0005737">
    <property type="term" value="C:cytoplasm"/>
    <property type="evidence" value="ECO:0007669"/>
    <property type="project" value="UniProtKB-SubCell"/>
</dbReference>
<evidence type="ECO:0000256" key="11">
    <source>
        <dbReference type="ARBA" id="ARBA00022917"/>
    </source>
</evidence>
<comment type="caution">
    <text evidence="14">The sequence shown here is derived from an EMBL/GenBank/DDBJ whole genome shotgun (WGS) entry which is preliminary data.</text>
</comment>
<evidence type="ECO:0000313" key="14">
    <source>
        <dbReference type="EMBL" id="OLF16809.1"/>
    </source>
</evidence>
<dbReference type="GO" id="GO:0000049">
    <property type="term" value="F:tRNA binding"/>
    <property type="evidence" value="ECO:0007669"/>
    <property type="project" value="UniProtKB-UniRule"/>
</dbReference>
<dbReference type="GO" id="GO:0016887">
    <property type="term" value="F:ATP hydrolysis activity"/>
    <property type="evidence" value="ECO:0007669"/>
    <property type="project" value="UniProtKB-UniRule"/>
</dbReference>
<dbReference type="HAMAP" id="MF_00847">
    <property type="entry name" value="EttA"/>
    <property type="match status" value="1"/>
</dbReference>
<dbReference type="SMART" id="SM00382">
    <property type="entry name" value="AAA"/>
    <property type="match status" value="2"/>
</dbReference>
<keyword evidence="4 12" id="KW-0699">rRNA-binding</keyword>
<keyword evidence="5 12" id="KW-0677">Repeat</keyword>
<evidence type="ECO:0000256" key="10">
    <source>
        <dbReference type="ARBA" id="ARBA00022884"/>
    </source>
</evidence>
<protein>
    <recommendedName>
        <fullName evidence="12">Energy-dependent translational throttle protein EttA</fullName>
        <ecNumber evidence="12">3.6.1.-</ecNumber>
    </recommendedName>
    <alternativeName>
        <fullName evidence="12">Translational regulatory factor EttA</fullName>
    </alternativeName>
</protein>
<dbReference type="SUPFAM" id="SSF52540">
    <property type="entry name" value="P-loop containing nucleoside triphosphate hydrolases"/>
    <property type="match status" value="2"/>
</dbReference>
<dbReference type="Proteomes" id="UP000185596">
    <property type="component" value="Unassembled WGS sequence"/>
</dbReference>
<dbReference type="InterPro" id="IPR022374">
    <property type="entry name" value="EttA"/>
</dbReference>
<dbReference type="EMBL" id="MSIE01000025">
    <property type="protein sequence ID" value="OLF16809.1"/>
    <property type="molecule type" value="Genomic_DNA"/>
</dbReference>
<evidence type="ECO:0000256" key="9">
    <source>
        <dbReference type="ARBA" id="ARBA00022845"/>
    </source>
</evidence>
<comment type="function">
    <text evidence="12">A translation factor that gates the progression of the 70S ribosomal initiation complex (IC, containing tRNA(fMet) in the P-site) into the translation elongation cycle by using a mechanism sensitive to the ATP/ADP ratio. Binds to the 70S ribosome E-site where it modulates the state of the translating ribosome during subunit translocation. ATP hydrolysis probably frees it from the ribosome, which can enter the elongation phase.</text>
</comment>
<comment type="subcellular location">
    <subcellularLocation>
        <location evidence="12">Cytoplasm</location>
    </subcellularLocation>
    <text evidence="12">Associates with ribosomes and polysomes.</text>
</comment>
<dbReference type="Gene3D" id="3.40.50.300">
    <property type="entry name" value="P-loop containing nucleotide triphosphate hydrolases"/>
    <property type="match status" value="2"/>
</dbReference>
<evidence type="ECO:0000256" key="3">
    <source>
        <dbReference type="ARBA" id="ARBA00022555"/>
    </source>
</evidence>
<dbReference type="NCBIfam" id="NF008775">
    <property type="entry name" value="PRK11819.1"/>
    <property type="match status" value="1"/>
</dbReference>
<evidence type="ECO:0000256" key="4">
    <source>
        <dbReference type="ARBA" id="ARBA00022730"/>
    </source>
</evidence>
<comment type="subunit">
    <text evidence="12">Monomer. Probably contacts ribosomal proteins L1, L5, L33 and S7, the 16S and 23S rRNA and the P-site containing tRNA(fMet).</text>
</comment>
<dbReference type="PROSITE" id="PS50893">
    <property type="entry name" value="ABC_TRANSPORTER_2"/>
    <property type="match status" value="2"/>
</dbReference>
<comment type="catalytic activity">
    <reaction evidence="12">
        <text>ATP + H2O = ADP + phosphate + H(+)</text>
        <dbReference type="Rhea" id="RHEA:13065"/>
        <dbReference type="ChEBI" id="CHEBI:15377"/>
        <dbReference type="ChEBI" id="CHEBI:15378"/>
        <dbReference type="ChEBI" id="CHEBI:30616"/>
        <dbReference type="ChEBI" id="CHEBI:43474"/>
        <dbReference type="ChEBI" id="CHEBI:456216"/>
    </reaction>
</comment>
<dbReference type="FunFam" id="3.40.50.300:FF:000011">
    <property type="entry name" value="Putative ABC transporter ATP-binding component"/>
    <property type="match status" value="1"/>
</dbReference>
<feature type="domain" description="ABC transporter" evidence="13">
    <location>
        <begin position="6"/>
        <end position="256"/>
    </location>
</feature>
<keyword evidence="6 12" id="KW-0547">Nucleotide-binding</keyword>
<reference evidence="14 15" key="1">
    <citation type="submission" date="2016-12" db="EMBL/GenBank/DDBJ databases">
        <title>The draft genome sequence of Actinophytocola sp. 11-183.</title>
        <authorList>
            <person name="Wang W."/>
            <person name="Yuan L."/>
        </authorList>
    </citation>
    <scope>NUCLEOTIDE SEQUENCE [LARGE SCALE GENOMIC DNA]</scope>
    <source>
        <strain evidence="14 15">11-183</strain>
    </source>
</reference>
<evidence type="ECO:0000256" key="2">
    <source>
        <dbReference type="ARBA" id="ARBA00022490"/>
    </source>
</evidence>
<keyword evidence="11 12" id="KW-0648">Protein biosynthesis</keyword>
<dbReference type="GO" id="GO:0005524">
    <property type="term" value="F:ATP binding"/>
    <property type="evidence" value="ECO:0007669"/>
    <property type="project" value="UniProtKB-UniRule"/>
</dbReference>
<dbReference type="RefSeq" id="WP_075126319.1">
    <property type="nucleotide sequence ID" value="NZ_MSIE01000025.1"/>
</dbReference>
<keyword evidence="7 12" id="KW-0378">Hydrolase</keyword>
<keyword evidence="3 12" id="KW-0820">tRNA-binding</keyword>
<dbReference type="Pfam" id="PF00005">
    <property type="entry name" value="ABC_tran"/>
    <property type="match status" value="2"/>
</dbReference>
<evidence type="ECO:0000256" key="1">
    <source>
        <dbReference type="ARBA" id="ARBA00005868"/>
    </source>
</evidence>
<dbReference type="InterPro" id="IPR027417">
    <property type="entry name" value="P-loop_NTPase"/>
</dbReference>
<dbReference type="PANTHER" id="PTHR43858:SF1">
    <property type="entry name" value="ABC TRANSPORTER-RELATED PROTEIN"/>
    <property type="match status" value="1"/>
</dbReference>
<comment type="domain">
    <text evidence="12">The arm domain is inserted in the first ABC transporter domain. Probably contacts ribosomal protein L1.</text>
</comment>
<dbReference type="FunFam" id="3.40.50.300:FF:000183">
    <property type="entry name" value="ABC transporter ATP-binding protein yjjK"/>
    <property type="match status" value="1"/>
</dbReference>
<dbReference type="GO" id="GO:0045900">
    <property type="term" value="P:negative regulation of translational elongation"/>
    <property type="evidence" value="ECO:0007669"/>
    <property type="project" value="UniProtKB-UniRule"/>
</dbReference>
<evidence type="ECO:0000259" key="13">
    <source>
        <dbReference type="PROSITE" id="PS50893"/>
    </source>
</evidence>
<feature type="domain" description="ABC transporter" evidence="13">
    <location>
        <begin position="322"/>
        <end position="539"/>
    </location>
</feature>
<dbReference type="AlphaFoldDB" id="A0A1Q8CR34"/>
<comment type="domain">
    <text evidence="12">The P-site tRNA interaction motif (PtIM domain) probably interacts with the P-site tRNA(fMet) as well as the 23S rRNA.</text>
</comment>
<dbReference type="GO" id="GO:0043022">
    <property type="term" value="F:ribosome binding"/>
    <property type="evidence" value="ECO:0007669"/>
    <property type="project" value="UniProtKB-UniRule"/>
</dbReference>
<feature type="binding site" evidence="12">
    <location>
        <begin position="38"/>
        <end position="45"/>
    </location>
    <ligand>
        <name>ATP</name>
        <dbReference type="ChEBI" id="CHEBI:30616"/>
        <label>1</label>
    </ligand>
</feature>
<keyword evidence="15" id="KW-1185">Reference proteome</keyword>
<dbReference type="InterPro" id="IPR003439">
    <property type="entry name" value="ABC_transporter-like_ATP-bd"/>
</dbReference>
<evidence type="ECO:0000256" key="12">
    <source>
        <dbReference type="HAMAP-Rule" id="MF_00847"/>
    </source>
</evidence>
<dbReference type="OrthoDB" id="3169603at2"/>
<keyword evidence="9 12" id="KW-0810">Translation regulation</keyword>
<evidence type="ECO:0000256" key="8">
    <source>
        <dbReference type="ARBA" id="ARBA00022840"/>
    </source>
</evidence>
<sequence>MAEFIYTMKKVRKAHGDKVILDDVTIAFYPGAKIGVVGPNGAGKSSVLKIMAGLDQPNNGEAFLSPGYTVGILQQEPPLNEDKTVLGNVEEGVGEIKQKLDRFNEIAEKMATDYSDELMEEMGKLQEDLDHADAWDLDSQLEQAMDALRCPPPEADVKVLSGGERRRVALCKLLLSKPDLLLLDEPTNHLDAESVLWLEQHLAQYPGAVLAVTHDRYFLDNLSQWIMELDRGRAHPYEGNYSTYLEKKAERLAVQGKKDQKLQKRLKDELAWVRSNAKARQTKSRARLDRYEEMAAEAERTRKLDFEEIQIPPGPRLGNVVVDVENLRKGFGDRVLIDGLSFSLPRNGIIGVIGPNGVGKTTLFKTIVGLEEPDSGSVKIGDTVKLSYVDQERGGIDPKKNVWEVVSEGLDYIHVGQVEMPSRAYVSAFGFKGADQQKPSGVLSGGERNRLNLALTLKQGGNLILLDEPTNDLDVETLGSLENALEQFPGCAVVISHDRWFLDRVATHILAWEGTDENPAKWFWFEGNFEGYEKNKIERLGEEAARPHRVTYRKLTRD</sequence>
<proteinExistence type="inferred from homology"/>
<dbReference type="STRING" id="1912961.BU204_15215"/>
<feature type="binding site" evidence="12">
    <location>
        <begin position="354"/>
        <end position="361"/>
    </location>
    <ligand>
        <name>ATP</name>
        <dbReference type="ChEBI" id="CHEBI:30616"/>
        <label>2</label>
    </ligand>
</feature>
<dbReference type="GO" id="GO:0006412">
    <property type="term" value="P:translation"/>
    <property type="evidence" value="ECO:0007669"/>
    <property type="project" value="UniProtKB-KW"/>
</dbReference>
<organism evidence="14 15">
    <name type="scientific">Actinophytocola xanthii</name>
    <dbReference type="NCBI Taxonomy" id="1912961"/>
    <lineage>
        <taxon>Bacteria</taxon>
        <taxon>Bacillati</taxon>
        <taxon>Actinomycetota</taxon>
        <taxon>Actinomycetes</taxon>
        <taxon>Pseudonocardiales</taxon>
        <taxon>Pseudonocardiaceae</taxon>
    </lineage>
</organism>
<dbReference type="InterPro" id="IPR017871">
    <property type="entry name" value="ABC_transporter-like_CS"/>
</dbReference>
<dbReference type="InterPro" id="IPR032781">
    <property type="entry name" value="ABC_tran_Xtn"/>
</dbReference>
<evidence type="ECO:0000256" key="5">
    <source>
        <dbReference type="ARBA" id="ARBA00022737"/>
    </source>
</evidence>
<evidence type="ECO:0000256" key="7">
    <source>
        <dbReference type="ARBA" id="ARBA00022801"/>
    </source>
</evidence>
<comment type="similarity">
    <text evidence="1 12">Belongs to the ABC transporter superfamily. ABCF family. Translational throttle EttA subfamily.</text>
</comment>
<evidence type="ECO:0000256" key="6">
    <source>
        <dbReference type="ARBA" id="ARBA00022741"/>
    </source>
</evidence>
<dbReference type="NCBIfam" id="TIGR03719">
    <property type="entry name" value="ABC_ABC_ChvD"/>
    <property type="match status" value="1"/>
</dbReference>